<gene>
    <name evidence="2" type="ORF">BKA67DRAFT_658301</name>
</gene>
<name>A0A9P8UL43_9PEZI</name>
<dbReference type="RefSeq" id="XP_045958232.1">
    <property type="nucleotide sequence ID" value="XM_046107259.1"/>
</dbReference>
<proteinExistence type="predicted"/>
<sequence>MFHHSSKMKTSTLIPLFLTNAFAGALSIGRTDLVDHGLNTALLPGEFILANGEHLEVVDESRLQEFLKIEGILAEPPAWDESWLNFTYVDDINSRSSEISARQASCSGTTSYVTDKTDRFVDWDVQMSPVVLGAGSGVDVSVSSGWSIANSVSVSAGLDIKVVKDRLGGTFGVDFSRTWTSTTSLQYKTTIKDGDAGTWITRPWTNRRYGRTFRGCPGSLTQTGTWIADSHEDGSYDNAKWVSGFITACIKPAPTSGQLTRCHGGGVFK</sequence>
<dbReference type="GeneID" id="70136150"/>
<reference evidence="2" key="1">
    <citation type="journal article" date="2021" name="Nat. Commun.">
        <title>Genetic determinants of endophytism in the Arabidopsis root mycobiome.</title>
        <authorList>
            <person name="Mesny F."/>
            <person name="Miyauchi S."/>
            <person name="Thiergart T."/>
            <person name="Pickel B."/>
            <person name="Atanasova L."/>
            <person name="Karlsson M."/>
            <person name="Huettel B."/>
            <person name="Barry K.W."/>
            <person name="Haridas S."/>
            <person name="Chen C."/>
            <person name="Bauer D."/>
            <person name="Andreopoulos W."/>
            <person name="Pangilinan J."/>
            <person name="LaButti K."/>
            <person name="Riley R."/>
            <person name="Lipzen A."/>
            <person name="Clum A."/>
            <person name="Drula E."/>
            <person name="Henrissat B."/>
            <person name="Kohler A."/>
            <person name="Grigoriev I.V."/>
            <person name="Martin F.M."/>
            <person name="Hacquard S."/>
        </authorList>
    </citation>
    <scope>NUCLEOTIDE SEQUENCE</scope>
    <source>
        <strain evidence="2">MPI-SDFR-AT-0073</strain>
    </source>
</reference>
<organism evidence="2 3">
    <name type="scientific">Truncatella angustata</name>
    <dbReference type="NCBI Taxonomy" id="152316"/>
    <lineage>
        <taxon>Eukaryota</taxon>
        <taxon>Fungi</taxon>
        <taxon>Dikarya</taxon>
        <taxon>Ascomycota</taxon>
        <taxon>Pezizomycotina</taxon>
        <taxon>Sordariomycetes</taxon>
        <taxon>Xylariomycetidae</taxon>
        <taxon>Amphisphaeriales</taxon>
        <taxon>Sporocadaceae</taxon>
        <taxon>Truncatella</taxon>
    </lineage>
</organism>
<keyword evidence="1" id="KW-0732">Signal</keyword>
<comment type="caution">
    <text evidence="2">The sequence shown here is derived from an EMBL/GenBank/DDBJ whole genome shotgun (WGS) entry which is preliminary data.</text>
</comment>
<dbReference type="AlphaFoldDB" id="A0A9P8UL43"/>
<accession>A0A9P8UL43</accession>
<feature type="chain" id="PRO_5040231327" evidence="1">
    <location>
        <begin position="24"/>
        <end position="269"/>
    </location>
</feature>
<dbReference type="OrthoDB" id="4831122at2759"/>
<protein>
    <submittedName>
        <fullName evidence="2">Uncharacterized protein</fullName>
    </submittedName>
</protein>
<evidence type="ECO:0000313" key="3">
    <source>
        <dbReference type="Proteomes" id="UP000758603"/>
    </source>
</evidence>
<dbReference type="EMBL" id="JAGPXC010000004">
    <property type="protein sequence ID" value="KAH6653962.1"/>
    <property type="molecule type" value="Genomic_DNA"/>
</dbReference>
<evidence type="ECO:0000256" key="1">
    <source>
        <dbReference type="SAM" id="SignalP"/>
    </source>
</evidence>
<evidence type="ECO:0000313" key="2">
    <source>
        <dbReference type="EMBL" id="KAH6653962.1"/>
    </source>
</evidence>
<keyword evidence="3" id="KW-1185">Reference proteome</keyword>
<feature type="signal peptide" evidence="1">
    <location>
        <begin position="1"/>
        <end position="23"/>
    </location>
</feature>
<dbReference type="Proteomes" id="UP000758603">
    <property type="component" value="Unassembled WGS sequence"/>
</dbReference>